<feature type="transmembrane region" description="Helical" evidence="6">
    <location>
        <begin position="236"/>
        <end position="262"/>
    </location>
</feature>
<feature type="transmembrane region" description="Helical" evidence="6">
    <location>
        <begin position="308"/>
        <end position="329"/>
    </location>
</feature>
<feature type="transmembrane region" description="Helical" evidence="6">
    <location>
        <begin position="489"/>
        <end position="510"/>
    </location>
</feature>
<organism evidence="7 8">
    <name type="scientific">Platanthera zijinensis</name>
    <dbReference type="NCBI Taxonomy" id="2320716"/>
    <lineage>
        <taxon>Eukaryota</taxon>
        <taxon>Viridiplantae</taxon>
        <taxon>Streptophyta</taxon>
        <taxon>Embryophyta</taxon>
        <taxon>Tracheophyta</taxon>
        <taxon>Spermatophyta</taxon>
        <taxon>Magnoliopsida</taxon>
        <taxon>Liliopsida</taxon>
        <taxon>Asparagales</taxon>
        <taxon>Orchidaceae</taxon>
        <taxon>Orchidoideae</taxon>
        <taxon>Orchideae</taxon>
        <taxon>Orchidinae</taxon>
        <taxon>Platanthera</taxon>
    </lineage>
</organism>
<dbReference type="AlphaFoldDB" id="A0AAP0BCA7"/>
<accession>A0AAP0BCA7</accession>
<evidence type="ECO:0000256" key="3">
    <source>
        <dbReference type="ARBA" id="ARBA00022692"/>
    </source>
</evidence>
<proteinExistence type="inferred from homology"/>
<sequence length="615" mass="66585">MRAVQQGGHFLELKLGSCNGEVDMATHLSSKCSLGSINLKRHNKKVVYFKKRDNSYLETCNTRVLSSCVSKCRKRIIPFHCNQHGTEYDLDEQFPRENGQPSSSIRGNKLKFTGIPTDELHHRSATNELTSLALPAIFGQALDPFAQLLETAFIGRLGPLELASAGVSVSIFNIISKLFNIPLLSVTTSFVAEDISKNANMQIISGKSSQNGYPLKNSKFSFNTVEKLELPSISTALFLAAIIGAVEALALFMGAGAFLTLMGISPASPMHNTARQFLSLRALGAPAVVVSLAIQGVFRGFKDTRTPLFCVGFGNLSSIILLPLLAYYFGLGITGAAAATIASQYITSFLLIWSLNKRAILLPPRIQELQFGGYVKSGGFLLGRTLSVLVTMTLGTSMAARLGPLTMAAHQICLQIWLAVSLLSDALALSAQALIASSFAKGDYRRVKEIAISVLKTGLITGVTLAVVLFVSFDLLAELFTKDVELLNIVKTGVVFVSFSQPINALAFIFDGLHYGVSDFAYVAYAMMIIATISSAVLLYAPPHFGINGVWCGLSLFMTLRMAAGFLRLCWGSGPWWFLQRNKVNHEPSCNTYSGLPGEAEPQDFDFAVPSTNIQ</sequence>
<dbReference type="EMBL" id="JBBWWQ010000011">
    <property type="protein sequence ID" value="KAK8935408.1"/>
    <property type="molecule type" value="Genomic_DNA"/>
</dbReference>
<gene>
    <name evidence="7" type="ORF">KSP39_PZI013219</name>
</gene>
<feature type="transmembrane region" description="Helical" evidence="6">
    <location>
        <begin position="282"/>
        <end position="301"/>
    </location>
</feature>
<evidence type="ECO:0000256" key="2">
    <source>
        <dbReference type="ARBA" id="ARBA00010199"/>
    </source>
</evidence>
<reference evidence="7 8" key="1">
    <citation type="journal article" date="2022" name="Nat. Plants">
        <title>Genomes of leafy and leafless Platanthera orchids illuminate the evolution of mycoheterotrophy.</title>
        <authorList>
            <person name="Li M.H."/>
            <person name="Liu K.W."/>
            <person name="Li Z."/>
            <person name="Lu H.C."/>
            <person name="Ye Q.L."/>
            <person name="Zhang D."/>
            <person name="Wang J.Y."/>
            <person name="Li Y.F."/>
            <person name="Zhong Z.M."/>
            <person name="Liu X."/>
            <person name="Yu X."/>
            <person name="Liu D.K."/>
            <person name="Tu X.D."/>
            <person name="Liu B."/>
            <person name="Hao Y."/>
            <person name="Liao X.Y."/>
            <person name="Jiang Y.T."/>
            <person name="Sun W.H."/>
            <person name="Chen J."/>
            <person name="Chen Y.Q."/>
            <person name="Ai Y."/>
            <person name="Zhai J.W."/>
            <person name="Wu S.S."/>
            <person name="Zhou Z."/>
            <person name="Hsiao Y.Y."/>
            <person name="Wu W.L."/>
            <person name="Chen Y.Y."/>
            <person name="Lin Y.F."/>
            <person name="Hsu J.L."/>
            <person name="Li C.Y."/>
            <person name="Wang Z.W."/>
            <person name="Zhao X."/>
            <person name="Zhong W.Y."/>
            <person name="Ma X.K."/>
            <person name="Ma L."/>
            <person name="Huang J."/>
            <person name="Chen G.Z."/>
            <person name="Huang M.Z."/>
            <person name="Huang L."/>
            <person name="Peng D.H."/>
            <person name="Luo Y.B."/>
            <person name="Zou S.Q."/>
            <person name="Chen S.P."/>
            <person name="Lan S."/>
            <person name="Tsai W.C."/>
            <person name="Van de Peer Y."/>
            <person name="Liu Z.J."/>
        </authorList>
    </citation>
    <scope>NUCLEOTIDE SEQUENCE [LARGE SCALE GENOMIC DNA]</scope>
    <source>
        <strain evidence="7">Lor287</strain>
    </source>
</reference>
<dbReference type="CDD" id="cd13136">
    <property type="entry name" value="MATE_DinF_like"/>
    <property type="match status" value="1"/>
</dbReference>
<keyword evidence="8" id="KW-1185">Reference proteome</keyword>
<dbReference type="InterPro" id="IPR044644">
    <property type="entry name" value="DinF-like"/>
</dbReference>
<comment type="similarity">
    <text evidence="2 6">Belongs to the multi antimicrobial extrusion (MATE) (TC 2.A.66.1) family.</text>
</comment>
<dbReference type="NCBIfam" id="TIGR00797">
    <property type="entry name" value="matE"/>
    <property type="match status" value="1"/>
</dbReference>
<keyword evidence="4 6" id="KW-1133">Transmembrane helix</keyword>
<dbReference type="PANTHER" id="PTHR42893:SF45">
    <property type="entry name" value="PROTEIN DETOXIFICATION 45, CHLOROPLASTIC"/>
    <property type="match status" value="1"/>
</dbReference>
<evidence type="ECO:0000256" key="6">
    <source>
        <dbReference type="RuleBase" id="RU004914"/>
    </source>
</evidence>
<evidence type="ECO:0000256" key="5">
    <source>
        <dbReference type="ARBA" id="ARBA00023136"/>
    </source>
</evidence>
<feature type="transmembrane region" description="Helical" evidence="6">
    <location>
        <begin position="414"/>
        <end position="436"/>
    </location>
</feature>
<dbReference type="GO" id="GO:0042910">
    <property type="term" value="F:xenobiotic transmembrane transporter activity"/>
    <property type="evidence" value="ECO:0007669"/>
    <property type="project" value="InterPro"/>
</dbReference>
<dbReference type="InterPro" id="IPR002528">
    <property type="entry name" value="MATE_fam"/>
</dbReference>
<dbReference type="Pfam" id="PF01554">
    <property type="entry name" value="MatE"/>
    <property type="match status" value="2"/>
</dbReference>
<dbReference type="Proteomes" id="UP001418222">
    <property type="component" value="Unassembled WGS sequence"/>
</dbReference>
<evidence type="ECO:0000256" key="4">
    <source>
        <dbReference type="ARBA" id="ARBA00022989"/>
    </source>
</evidence>
<protein>
    <recommendedName>
        <fullName evidence="6">Protein DETOXIFICATION</fullName>
    </recommendedName>
    <alternativeName>
        <fullName evidence="6">Multidrug and toxic compound extrusion protein</fullName>
    </alternativeName>
</protein>
<dbReference type="GO" id="GO:0016020">
    <property type="term" value="C:membrane"/>
    <property type="evidence" value="ECO:0007669"/>
    <property type="project" value="UniProtKB-SubCell"/>
</dbReference>
<dbReference type="PANTHER" id="PTHR42893">
    <property type="entry name" value="PROTEIN DETOXIFICATION 44, CHLOROPLASTIC-RELATED"/>
    <property type="match status" value="1"/>
</dbReference>
<comment type="subcellular location">
    <subcellularLocation>
        <location evidence="1">Membrane</location>
        <topology evidence="1">Multi-pass membrane protein</topology>
    </subcellularLocation>
</comment>
<keyword evidence="3 6" id="KW-0812">Transmembrane</keyword>
<dbReference type="GO" id="GO:0015297">
    <property type="term" value="F:antiporter activity"/>
    <property type="evidence" value="ECO:0007669"/>
    <property type="project" value="InterPro"/>
</dbReference>
<feature type="transmembrane region" description="Helical" evidence="6">
    <location>
        <begin position="547"/>
        <end position="571"/>
    </location>
</feature>
<feature type="transmembrane region" description="Helical" evidence="6">
    <location>
        <begin position="522"/>
        <end position="541"/>
    </location>
</feature>
<keyword evidence="5 6" id="KW-0472">Membrane</keyword>
<evidence type="ECO:0000256" key="1">
    <source>
        <dbReference type="ARBA" id="ARBA00004141"/>
    </source>
</evidence>
<name>A0AAP0BCA7_9ASPA</name>
<feature type="transmembrane region" description="Helical" evidence="6">
    <location>
        <begin position="374"/>
        <end position="394"/>
    </location>
</feature>
<feature type="transmembrane region" description="Helical" evidence="6">
    <location>
        <begin position="457"/>
        <end position="477"/>
    </location>
</feature>
<evidence type="ECO:0000313" key="7">
    <source>
        <dbReference type="EMBL" id="KAK8935408.1"/>
    </source>
</evidence>
<evidence type="ECO:0000313" key="8">
    <source>
        <dbReference type="Proteomes" id="UP001418222"/>
    </source>
</evidence>
<feature type="transmembrane region" description="Helical" evidence="6">
    <location>
        <begin position="335"/>
        <end position="353"/>
    </location>
</feature>
<comment type="caution">
    <text evidence="7">The sequence shown here is derived from an EMBL/GenBank/DDBJ whole genome shotgun (WGS) entry which is preliminary data.</text>
</comment>